<dbReference type="NCBIfam" id="TIGR00563">
    <property type="entry name" value="rsmB"/>
    <property type="match status" value="1"/>
</dbReference>
<dbReference type="NCBIfam" id="NF011494">
    <property type="entry name" value="PRK14902.1"/>
    <property type="match status" value="1"/>
</dbReference>
<dbReference type="GO" id="GO:0008649">
    <property type="term" value="F:rRNA methyltransferase activity"/>
    <property type="evidence" value="ECO:0007669"/>
    <property type="project" value="InterPro"/>
</dbReference>
<evidence type="ECO:0000256" key="4">
    <source>
        <dbReference type="ARBA" id="ARBA00022490"/>
    </source>
</evidence>
<dbReference type="InterPro" id="IPR023267">
    <property type="entry name" value="RCMT"/>
</dbReference>
<keyword evidence="6 13" id="KW-0489">Methyltransferase</keyword>
<feature type="binding site" evidence="13">
    <location>
        <position position="316"/>
    </location>
    <ligand>
        <name>S-adenosyl-L-methionine</name>
        <dbReference type="ChEBI" id="CHEBI:59789"/>
    </ligand>
</feature>
<evidence type="ECO:0000313" key="16">
    <source>
        <dbReference type="Proteomes" id="UP000824024"/>
    </source>
</evidence>
<dbReference type="InterPro" id="IPR035926">
    <property type="entry name" value="NusB-like_sf"/>
</dbReference>
<dbReference type="GO" id="GO:0005737">
    <property type="term" value="C:cytoplasm"/>
    <property type="evidence" value="ECO:0007669"/>
    <property type="project" value="UniProtKB-SubCell"/>
</dbReference>
<dbReference type="InterPro" id="IPR006027">
    <property type="entry name" value="NusB_RsmB_TIM44"/>
</dbReference>
<dbReference type="SUPFAM" id="SSF48013">
    <property type="entry name" value="NusB-like"/>
    <property type="match status" value="1"/>
</dbReference>
<dbReference type="GO" id="GO:0006355">
    <property type="term" value="P:regulation of DNA-templated transcription"/>
    <property type="evidence" value="ECO:0007669"/>
    <property type="project" value="InterPro"/>
</dbReference>
<dbReference type="Proteomes" id="UP000824024">
    <property type="component" value="Unassembled WGS sequence"/>
</dbReference>
<sequence>MTDRINTRELVLDILLAVTRDKEYSHTVINGVLDKYSYLPKQERAFITRLSEGTLEHLIEMDYIIDGFSKTKVSKMKPVIRCILRMGVYQLKYMDSVPNSATCNEAVKLAQKRGFKGLKGFVNGVMRNISRNLDQFRMPEEKTEPGKYLSVCFSLPSWLADKWILDYGYEQTKEMARAFMEPSRTVIRTNLLLTTPGELKKLLEGENVTVKPHPELEEAFVISGYDSLQSLRTFQEGLFYVQDTASMTAARQLEAPKGAFVIDVCAAPGGKSIHMAEKLEGTGMVEARDLTDNKVELIEENIRRCRLENIRARRMDATIKDEASVGKADIVIADLPCSGLGVIGRKPDIRYRITPEDIRELAGLQRRILGVVQSYVKPGGLLLYSTCTVSREENQENAEWFEAQYPEFVLEDARQLFPKAGIQDGFYTARFRKVKEWKKQTSSH</sequence>
<evidence type="ECO:0000256" key="6">
    <source>
        <dbReference type="ARBA" id="ARBA00022603"/>
    </source>
</evidence>
<dbReference type="InterPro" id="IPR054728">
    <property type="entry name" value="RsmB-like_ferredoxin"/>
</dbReference>
<comment type="function">
    <text evidence="1">Specifically methylates the cytosine at position 967 (m5C967) of 16S rRNA.</text>
</comment>
<evidence type="ECO:0000256" key="13">
    <source>
        <dbReference type="PROSITE-ProRule" id="PRU01023"/>
    </source>
</evidence>
<accession>A0A9D2D1T2</accession>
<dbReference type="PANTHER" id="PTHR22807">
    <property type="entry name" value="NOP2 YEAST -RELATED NOL1/NOP2/FMU SUN DOMAIN-CONTAINING"/>
    <property type="match status" value="1"/>
</dbReference>
<feature type="binding site" evidence="13">
    <location>
        <position position="289"/>
    </location>
    <ligand>
        <name>S-adenosyl-L-methionine</name>
        <dbReference type="ChEBI" id="CHEBI:59789"/>
    </ligand>
</feature>
<comment type="catalytic activity">
    <reaction evidence="12">
        <text>cytidine(967) in 16S rRNA + S-adenosyl-L-methionine = 5-methylcytidine(967) in 16S rRNA + S-adenosyl-L-homocysteine + H(+)</text>
        <dbReference type="Rhea" id="RHEA:42748"/>
        <dbReference type="Rhea" id="RHEA-COMP:10219"/>
        <dbReference type="Rhea" id="RHEA-COMP:10220"/>
        <dbReference type="ChEBI" id="CHEBI:15378"/>
        <dbReference type="ChEBI" id="CHEBI:57856"/>
        <dbReference type="ChEBI" id="CHEBI:59789"/>
        <dbReference type="ChEBI" id="CHEBI:74483"/>
        <dbReference type="ChEBI" id="CHEBI:82748"/>
        <dbReference type="EC" id="2.1.1.176"/>
    </reaction>
</comment>
<name>A0A9D2D1T2_9FIRM</name>
<dbReference type="PROSITE" id="PS51686">
    <property type="entry name" value="SAM_MT_RSMB_NOP"/>
    <property type="match status" value="1"/>
</dbReference>
<dbReference type="SUPFAM" id="SSF53335">
    <property type="entry name" value="S-adenosyl-L-methionine-dependent methyltransferases"/>
    <property type="match status" value="1"/>
</dbReference>
<evidence type="ECO:0000256" key="3">
    <source>
        <dbReference type="ARBA" id="ARBA00012140"/>
    </source>
</evidence>
<evidence type="ECO:0000256" key="11">
    <source>
        <dbReference type="ARBA" id="ARBA00031088"/>
    </source>
</evidence>
<dbReference type="GO" id="GO:0003723">
    <property type="term" value="F:RNA binding"/>
    <property type="evidence" value="ECO:0007669"/>
    <property type="project" value="UniProtKB-UniRule"/>
</dbReference>
<evidence type="ECO:0000313" key="15">
    <source>
        <dbReference type="EMBL" id="HIZ06950.1"/>
    </source>
</evidence>
<evidence type="ECO:0000256" key="8">
    <source>
        <dbReference type="ARBA" id="ARBA00022691"/>
    </source>
</evidence>
<dbReference type="InterPro" id="IPR049560">
    <property type="entry name" value="MeTrfase_RsmB-F_NOP2_cat"/>
</dbReference>
<dbReference type="InterPro" id="IPR001678">
    <property type="entry name" value="MeTrfase_RsmB-F_NOP2_dom"/>
</dbReference>
<dbReference type="CDD" id="cd02440">
    <property type="entry name" value="AdoMet_MTases"/>
    <property type="match status" value="1"/>
</dbReference>
<feature type="domain" description="SAM-dependent MTase RsmB/NOP-type" evidence="14">
    <location>
        <begin position="175"/>
        <end position="444"/>
    </location>
</feature>
<evidence type="ECO:0000256" key="7">
    <source>
        <dbReference type="ARBA" id="ARBA00022679"/>
    </source>
</evidence>
<keyword evidence="4" id="KW-0963">Cytoplasm</keyword>
<evidence type="ECO:0000256" key="10">
    <source>
        <dbReference type="ARBA" id="ARBA00030399"/>
    </source>
</evidence>
<feature type="binding site" evidence="13">
    <location>
        <position position="334"/>
    </location>
    <ligand>
        <name>S-adenosyl-L-methionine</name>
        <dbReference type="ChEBI" id="CHEBI:59789"/>
    </ligand>
</feature>
<evidence type="ECO:0000256" key="2">
    <source>
        <dbReference type="ARBA" id="ARBA00004496"/>
    </source>
</evidence>
<evidence type="ECO:0000256" key="1">
    <source>
        <dbReference type="ARBA" id="ARBA00002724"/>
    </source>
</evidence>
<keyword evidence="7 13" id="KW-0808">Transferase</keyword>
<gene>
    <name evidence="15" type="primary">rsmB</name>
    <name evidence="15" type="ORF">IAA08_03315</name>
</gene>
<comment type="caution">
    <text evidence="15">The sequence shown here is derived from an EMBL/GenBank/DDBJ whole genome shotgun (WGS) entry which is preliminary data.</text>
</comment>
<keyword evidence="9 13" id="KW-0694">RNA-binding</keyword>
<organism evidence="15 16">
    <name type="scientific">Candidatus Eubacterium avistercoris</name>
    <dbReference type="NCBI Taxonomy" id="2838567"/>
    <lineage>
        <taxon>Bacteria</taxon>
        <taxon>Bacillati</taxon>
        <taxon>Bacillota</taxon>
        <taxon>Clostridia</taxon>
        <taxon>Eubacteriales</taxon>
        <taxon>Eubacteriaceae</taxon>
        <taxon>Eubacterium</taxon>
    </lineage>
</organism>
<dbReference type="Gene3D" id="3.30.70.1170">
    <property type="entry name" value="Sun protein, domain 3"/>
    <property type="match status" value="1"/>
</dbReference>
<reference evidence="15" key="1">
    <citation type="journal article" date="2021" name="PeerJ">
        <title>Extensive microbial diversity within the chicken gut microbiome revealed by metagenomics and culture.</title>
        <authorList>
            <person name="Gilroy R."/>
            <person name="Ravi A."/>
            <person name="Getino M."/>
            <person name="Pursley I."/>
            <person name="Horton D.L."/>
            <person name="Alikhan N.F."/>
            <person name="Baker D."/>
            <person name="Gharbi K."/>
            <person name="Hall N."/>
            <person name="Watson M."/>
            <person name="Adriaenssens E.M."/>
            <person name="Foster-Nyarko E."/>
            <person name="Jarju S."/>
            <person name="Secka A."/>
            <person name="Antonio M."/>
            <person name="Oren A."/>
            <person name="Chaudhuri R.R."/>
            <person name="La Ragione R."/>
            <person name="Hildebrand F."/>
            <person name="Pallen M.J."/>
        </authorList>
    </citation>
    <scope>NUCLEOTIDE SEQUENCE</scope>
    <source>
        <strain evidence="15">CHK192-9172</strain>
    </source>
</reference>
<dbReference type="Gene3D" id="1.10.940.10">
    <property type="entry name" value="NusB-like"/>
    <property type="match status" value="1"/>
</dbReference>
<comment type="similarity">
    <text evidence="13">Belongs to the class I-like SAM-binding methyltransferase superfamily. RsmB/NOP family.</text>
</comment>
<evidence type="ECO:0000256" key="12">
    <source>
        <dbReference type="ARBA" id="ARBA00047283"/>
    </source>
</evidence>
<evidence type="ECO:0000256" key="9">
    <source>
        <dbReference type="ARBA" id="ARBA00022884"/>
    </source>
</evidence>
<dbReference type="EMBL" id="DXCH01000090">
    <property type="protein sequence ID" value="HIZ06950.1"/>
    <property type="molecule type" value="Genomic_DNA"/>
</dbReference>
<keyword evidence="8 13" id="KW-0949">S-adenosyl-L-methionine</keyword>
<dbReference type="PANTHER" id="PTHR22807:SF53">
    <property type="entry name" value="RIBOSOMAL RNA SMALL SUBUNIT METHYLTRANSFERASE B-RELATED"/>
    <property type="match status" value="1"/>
</dbReference>
<dbReference type="InterPro" id="IPR029063">
    <property type="entry name" value="SAM-dependent_MTases_sf"/>
</dbReference>
<dbReference type="InterPro" id="IPR004573">
    <property type="entry name" value="rRNA_ssu_MeTfrase_B"/>
</dbReference>
<comment type="subcellular location">
    <subcellularLocation>
        <location evidence="2">Cytoplasm</location>
    </subcellularLocation>
</comment>
<protein>
    <recommendedName>
        <fullName evidence="3">16S rRNA (cytosine(967)-C(5))-methyltransferase</fullName>
        <ecNumber evidence="3">2.1.1.176</ecNumber>
    </recommendedName>
    <alternativeName>
        <fullName evidence="10">16S rRNA m5C967 methyltransferase</fullName>
    </alternativeName>
    <alternativeName>
        <fullName evidence="11">rRNA (cytosine-C(5)-)-methyltransferase RsmB</fullName>
    </alternativeName>
</protein>
<evidence type="ECO:0000256" key="5">
    <source>
        <dbReference type="ARBA" id="ARBA00022552"/>
    </source>
</evidence>
<dbReference type="PRINTS" id="PR02008">
    <property type="entry name" value="RCMTFAMILY"/>
</dbReference>
<proteinExistence type="inferred from homology"/>
<dbReference type="Pfam" id="PF22458">
    <property type="entry name" value="RsmF-B_ferredox"/>
    <property type="match status" value="1"/>
</dbReference>
<keyword evidence="5" id="KW-0698">rRNA processing</keyword>
<reference evidence="15" key="2">
    <citation type="submission" date="2021-04" db="EMBL/GenBank/DDBJ databases">
        <authorList>
            <person name="Gilroy R."/>
        </authorList>
    </citation>
    <scope>NUCLEOTIDE SEQUENCE</scope>
    <source>
        <strain evidence="15">CHK192-9172</strain>
    </source>
</reference>
<dbReference type="AlphaFoldDB" id="A0A9D2D1T2"/>
<feature type="active site" description="Nucleophile" evidence="13">
    <location>
        <position position="387"/>
    </location>
</feature>
<dbReference type="Gene3D" id="3.40.50.150">
    <property type="entry name" value="Vaccinia Virus protein VP39"/>
    <property type="match status" value="1"/>
</dbReference>
<feature type="binding site" evidence="13">
    <location>
        <begin position="265"/>
        <end position="271"/>
    </location>
    <ligand>
        <name>S-adenosyl-L-methionine</name>
        <dbReference type="ChEBI" id="CHEBI:59789"/>
    </ligand>
</feature>
<evidence type="ECO:0000259" key="14">
    <source>
        <dbReference type="PROSITE" id="PS51686"/>
    </source>
</evidence>
<dbReference type="EC" id="2.1.1.176" evidence="3"/>
<dbReference type="Pfam" id="PF01189">
    <property type="entry name" value="Methyltr_RsmB-F"/>
    <property type="match status" value="1"/>
</dbReference>
<dbReference type="Pfam" id="PF01029">
    <property type="entry name" value="NusB"/>
    <property type="match status" value="1"/>
</dbReference>